<evidence type="ECO:0000313" key="1">
    <source>
        <dbReference type="EMBL" id="OWM66608.1"/>
    </source>
</evidence>
<reference evidence="2" key="1">
    <citation type="journal article" date="2017" name="Plant J.">
        <title>The pomegranate (Punica granatum L.) genome and the genomics of punicalagin biosynthesis.</title>
        <authorList>
            <person name="Qin G."/>
            <person name="Xu C."/>
            <person name="Ming R."/>
            <person name="Tang H."/>
            <person name="Guyot R."/>
            <person name="Kramer E.M."/>
            <person name="Hu Y."/>
            <person name="Yi X."/>
            <person name="Qi Y."/>
            <person name="Xu X."/>
            <person name="Gao Z."/>
            <person name="Pan H."/>
            <person name="Jian J."/>
            <person name="Tian Y."/>
            <person name="Yue Z."/>
            <person name="Xu Y."/>
        </authorList>
    </citation>
    <scope>NUCLEOTIDE SEQUENCE [LARGE SCALE GENOMIC DNA]</scope>
    <source>
        <strain evidence="2">cv. Dabenzi</strain>
    </source>
</reference>
<gene>
    <name evidence="1" type="ORF">CDL15_Pgr013825</name>
</gene>
<evidence type="ECO:0000313" key="2">
    <source>
        <dbReference type="Proteomes" id="UP000197138"/>
    </source>
</evidence>
<protein>
    <submittedName>
        <fullName evidence="1">Uncharacterized protein</fullName>
    </submittedName>
</protein>
<proteinExistence type="predicted"/>
<name>A0A218W2B5_PUNGR</name>
<dbReference type="EMBL" id="MTKT01005554">
    <property type="protein sequence ID" value="OWM66608.1"/>
    <property type="molecule type" value="Genomic_DNA"/>
</dbReference>
<accession>A0A218W2B5</accession>
<dbReference type="Proteomes" id="UP000197138">
    <property type="component" value="Unassembled WGS sequence"/>
</dbReference>
<organism evidence="1 2">
    <name type="scientific">Punica granatum</name>
    <name type="common">Pomegranate</name>
    <dbReference type="NCBI Taxonomy" id="22663"/>
    <lineage>
        <taxon>Eukaryota</taxon>
        <taxon>Viridiplantae</taxon>
        <taxon>Streptophyta</taxon>
        <taxon>Embryophyta</taxon>
        <taxon>Tracheophyta</taxon>
        <taxon>Spermatophyta</taxon>
        <taxon>Magnoliopsida</taxon>
        <taxon>eudicotyledons</taxon>
        <taxon>Gunneridae</taxon>
        <taxon>Pentapetalae</taxon>
        <taxon>rosids</taxon>
        <taxon>malvids</taxon>
        <taxon>Myrtales</taxon>
        <taxon>Lythraceae</taxon>
        <taxon>Punica</taxon>
    </lineage>
</organism>
<sequence>MYSPSIIVVVDEELCNLQSCLDLRRKQEEEDAAAPADEDTIVELEEVAVTPAKKTNFNPIHDLQISSLTPLPTHP</sequence>
<dbReference type="AlphaFoldDB" id="A0A218W2B5"/>
<comment type="caution">
    <text evidence="1">The sequence shown here is derived from an EMBL/GenBank/DDBJ whole genome shotgun (WGS) entry which is preliminary data.</text>
</comment>